<keyword evidence="1" id="KW-0812">Transmembrane</keyword>
<accession>A0ABY4HJV5</accession>
<feature type="transmembrane region" description="Helical" evidence="1">
    <location>
        <begin position="34"/>
        <end position="52"/>
    </location>
</feature>
<keyword evidence="1" id="KW-0472">Membrane</keyword>
<name>A0ABY4HJV5_9FLAO</name>
<feature type="transmembrane region" description="Helical" evidence="1">
    <location>
        <begin position="142"/>
        <end position="163"/>
    </location>
</feature>
<feature type="transmembrane region" description="Helical" evidence="1">
    <location>
        <begin position="183"/>
        <end position="202"/>
    </location>
</feature>
<evidence type="ECO:0000313" key="2">
    <source>
        <dbReference type="EMBL" id="UOX33118.1"/>
    </source>
</evidence>
<feature type="transmembrane region" description="Helical" evidence="1">
    <location>
        <begin position="94"/>
        <end position="113"/>
    </location>
</feature>
<dbReference type="EMBL" id="CP090145">
    <property type="protein sequence ID" value="UOX33118.1"/>
    <property type="molecule type" value="Genomic_DNA"/>
</dbReference>
<keyword evidence="1" id="KW-1133">Transmembrane helix</keyword>
<evidence type="ECO:0000256" key="1">
    <source>
        <dbReference type="SAM" id="Phobius"/>
    </source>
</evidence>
<organism evidence="2 3">
    <name type="scientific">Flavobacterium sediminilitoris</name>
    <dbReference type="NCBI Taxonomy" id="2024526"/>
    <lineage>
        <taxon>Bacteria</taxon>
        <taxon>Pseudomonadati</taxon>
        <taxon>Bacteroidota</taxon>
        <taxon>Flavobacteriia</taxon>
        <taxon>Flavobacteriales</taxon>
        <taxon>Flavobacteriaceae</taxon>
        <taxon>Flavobacterium</taxon>
    </lineage>
</organism>
<keyword evidence="3" id="KW-1185">Reference proteome</keyword>
<feature type="transmembrane region" description="Helical" evidence="1">
    <location>
        <begin position="222"/>
        <end position="240"/>
    </location>
</feature>
<evidence type="ECO:0000313" key="3">
    <source>
        <dbReference type="Proteomes" id="UP000830454"/>
    </source>
</evidence>
<proteinExistence type="predicted"/>
<sequence>MKTSIHNNKYELLNINYNTDKDIWLKSTYTLRRLIGILGILLPLLLPLLLYLTDDLEELLPSISHYYYTKSGPLFIAIMSLLAIFFIVYKGNVFIDFIISSITGISALLVVLLPTDSLLQGCLNISKKHIITILEKDPTREITHYISAGIFLLSLAYMSIFRFTKTSEGYEDSKKQIDFRHKIYRILGVIMIFSIILIFLGSDYFNKIVPNSFHDFHKTHHLTFWLETIAVECFGISWLIKGGEFKLKK</sequence>
<dbReference type="Proteomes" id="UP000830454">
    <property type="component" value="Chromosome"/>
</dbReference>
<evidence type="ECO:0008006" key="4">
    <source>
        <dbReference type="Google" id="ProtNLM"/>
    </source>
</evidence>
<dbReference type="RefSeq" id="WP_246915838.1">
    <property type="nucleotide sequence ID" value="NZ_CP090145.1"/>
</dbReference>
<gene>
    <name evidence="2" type="ORF">LXD69_13855</name>
</gene>
<reference evidence="2" key="2">
    <citation type="submission" date="2022-04" db="EMBL/GenBank/DDBJ databases">
        <title>Complete Genome Sequence of Flavobacterium sediminilitoris YSM-43, Isolated from a Tidal Sediment.</title>
        <authorList>
            <person name="Lee P.A."/>
        </authorList>
    </citation>
    <scope>NUCLEOTIDE SEQUENCE</scope>
    <source>
        <strain evidence="2">YSM-43</strain>
    </source>
</reference>
<feature type="transmembrane region" description="Helical" evidence="1">
    <location>
        <begin position="72"/>
        <end position="89"/>
    </location>
</feature>
<protein>
    <recommendedName>
        <fullName evidence="4">DUF998 domain-containing protein</fullName>
    </recommendedName>
</protein>
<reference evidence="2" key="1">
    <citation type="submission" date="2021-12" db="EMBL/GenBank/DDBJ databases">
        <authorList>
            <person name="Cha I.-T."/>
            <person name="Lee K.-E."/>
            <person name="Park S.-J."/>
        </authorList>
    </citation>
    <scope>NUCLEOTIDE SEQUENCE</scope>
    <source>
        <strain evidence="2">YSM-43</strain>
    </source>
</reference>